<dbReference type="EC" id="1.-.-.-" evidence="18"/>
<dbReference type="Gene3D" id="3.50.50.60">
    <property type="entry name" value="FAD/NAD(P)-binding domain"/>
    <property type="match status" value="3"/>
</dbReference>
<keyword evidence="11 18" id="KW-0503">Monooxygenase</keyword>
<evidence type="ECO:0000256" key="7">
    <source>
        <dbReference type="ARBA" id="ARBA00022827"/>
    </source>
</evidence>
<evidence type="ECO:0000313" key="21">
    <source>
        <dbReference type="Proteomes" id="UP001054837"/>
    </source>
</evidence>
<dbReference type="PANTHER" id="PTHR23023">
    <property type="entry name" value="DIMETHYLANILINE MONOOXYGENASE"/>
    <property type="match status" value="1"/>
</dbReference>
<evidence type="ECO:0000256" key="3">
    <source>
        <dbReference type="ARBA" id="ARBA00009183"/>
    </source>
</evidence>
<dbReference type="GO" id="GO:0005789">
    <property type="term" value="C:endoplasmic reticulum membrane"/>
    <property type="evidence" value="ECO:0007669"/>
    <property type="project" value="UniProtKB-SubCell"/>
</dbReference>
<name>A0AAV4PU23_9ARAC</name>
<comment type="function">
    <text evidence="13">Broad spectrum monooxygenase that catalyzes the oxygenation of a wide variety of nitrogen- and sulfur-containing compounds including xenobiotics. Catalyzes the S-oxygenation of hypotaurine to produce taurine, an organic osmolyte involved in cell volume regulation as well as a variety of cytoprotective and developmental processes. In vitro, catalyzes the N-oxygenation of trimethylamine (TMA) to produce trimethylamine N-oxide (TMAO) and could therefore participate to the detoxification of this compound that is generated by the action of gut microbiota from dietary precursors such as choline, choline containing compounds, betaine or L-carnitine.</text>
</comment>
<keyword evidence="21" id="KW-1185">Reference proteome</keyword>
<comment type="catalytic activity">
    <reaction evidence="14">
        <text>hypotaurine + NADH + O2 + H(+) = taurine + NAD(+) + H2O</text>
        <dbReference type="Rhea" id="RHEA:74111"/>
        <dbReference type="ChEBI" id="CHEBI:15377"/>
        <dbReference type="ChEBI" id="CHEBI:15378"/>
        <dbReference type="ChEBI" id="CHEBI:15379"/>
        <dbReference type="ChEBI" id="CHEBI:57540"/>
        <dbReference type="ChEBI" id="CHEBI:57853"/>
        <dbReference type="ChEBI" id="CHEBI:57945"/>
        <dbReference type="ChEBI" id="CHEBI:507393"/>
        <dbReference type="EC" id="1.14.13.8"/>
    </reaction>
    <physiologicalReaction direction="left-to-right" evidence="14">
        <dbReference type="Rhea" id="RHEA:74112"/>
    </physiologicalReaction>
</comment>
<dbReference type="AlphaFoldDB" id="A0AAV4PU23"/>
<accession>A0AAV4PU23</accession>
<proteinExistence type="inferred from homology"/>
<dbReference type="Pfam" id="PF00743">
    <property type="entry name" value="FMO-like"/>
    <property type="match status" value="2"/>
</dbReference>
<comment type="catalytic activity">
    <reaction evidence="15">
        <text>hypotaurine + NADPH + O2 + H(+) = taurine + NADP(+) + H2O</text>
        <dbReference type="Rhea" id="RHEA:69819"/>
        <dbReference type="ChEBI" id="CHEBI:15377"/>
        <dbReference type="ChEBI" id="CHEBI:15378"/>
        <dbReference type="ChEBI" id="CHEBI:15379"/>
        <dbReference type="ChEBI" id="CHEBI:57783"/>
        <dbReference type="ChEBI" id="CHEBI:57853"/>
        <dbReference type="ChEBI" id="CHEBI:58349"/>
        <dbReference type="ChEBI" id="CHEBI:507393"/>
        <dbReference type="EC" id="1.14.13.8"/>
    </reaction>
    <physiologicalReaction direction="left-to-right" evidence="15">
        <dbReference type="Rhea" id="RHEA:69820"/>
    </physiologicalReaction>
</comment>
<dbReference type="InterPro" id="IPR000960">
    <property type="entry name" value="Flavin_mOase"/>
</dbReference>
<dbReference type="EMBL" id="BPLQ01003292">
    <property type="protein sequence ID" value="GIX99356.1"/>
    <property type="molecule type" value="Genomic_DNA"/>
</dbReference>
<dbReference type="GO" id="GO:0050661">
    <property type="term" value="F:NADP binding"/>
    <property type="evidence" value="ECO:0007669"/>
    <property type="project" value="InterPro"/>
</dbReference>
<comment type="catalytic activity">
    <reaction evidence="17">
        <text>N,N-dimethylaniline + NADPH + O2 + H(+) = N,N-dimethylaniline N-oxide + NADP(+) + H2O</text>
        <dbReference type="Rhea" id="RHEA:24468"/>
        <dbReference type="ChEBI" id="CHEBI:15377"/>
        <dbReference type="ChEBI" id="CHEBI:15378"/>
        <dbReference type="ChEBI" id="CHEBI:15379"/>
        <dbReference type="ChEBI" id="CHEBI:16269"/>
        <dbReference type="ChEBI" id="CHEBI:17735"/>
        <dbReference type="ChEBI" id="CHEBI:57783"/>
        <dbReference type="ChEBI" id="CHEBI:58349"/>
        <dbReference type="EC" id="1.14.13.8"/>
    </reaction>
    <physiologicalReaction direction="left-to-right" evidence="17">
        <dbReference type="Rhea" id="RHEA:24469"/>
    </physiologicalReaction>
</comment>
<keyword evidence="7 18" id="KW-0274">FAD</keyword>
<comment type="cofactor">
    <cofactor evidence="1 18">
        <name>FAD</name>
        <dbReference type="ChEBI" id="CHEBI:57692"/>
    </cofactor>
</comment>
<comment type="subcellular location">
    <subcellularLocation>
        <location evidence="2">Endoplasmic reticulum membrane</location>
        <topology evidence="2">Single-pass membrane protein</topology>
    </subcellularLocation>
</comment>
<dbReference type="InterPro" id="IPR020946">
    <property type="entry name" value="Flavin_mOase-like"/>
</dbReference>
<dbReference type="InterPro" id="IPR050346">
    <property type="entry name" value="FMO-like"/>
</dbReference>
<keyword evidence="10 18" id="KW-0560">Oxidoreductase</keyword>
<evidence type="ECO:0000256" key="18">
    <source>
        <dbReference type="RuleBase" id="RU361177"/>
    </source>
</evidence>
<feature type="transmembrane region" description="Helical" evidence="19">
    <location>
        <begin position="562"/>
        <end position="583"/>
    </location>
</feature>
<evidence type="ECO:0000256" key="1">
    <source>
        <dbReference type="ARBA" id="ARBA00001974"/>
    </source>
</evidence>
<evidence type="ECO:0000256" key="12">
    <source>
        <dbReference type="ARBA" id="ARBA00023136"/>
    </source>
</evidence>
<evidence type="ECO:0000256" key="9">
    <source>
        <dbReference type="ARBA" id="ARBA00022989"/>
    </source>
</evidence>
<evidence type="ECO:0000256" key="4">
    <source>
        <dbReference type="ARBA" id="ARBA00022630"/>
    </source>
</evidence>
<keyword evidence="8" id="KW-0521">NADP</keyword>
<evidence type="ECO:0000256" key="19">
    <source>
        <dbReference type="SAM" id="Phobius"/>
    </source>
</evidence>
<comment type="caution">
    <text evidence="20">The sequence shown here is derived from an EMBL/GenBank/DDBJ whole genome shotgun (WGS) entry which is preliminary data.</text>
</comment>
<reference evidence="20 21" key="1">
    <citation type="submission" date="2021-06" db="EMBL/GenBank/DDBJ databases">
        <title>Caerostris darwini draft genome.</title>
        <authorList>
            <person name="Kono N."/>
            <person name="Arakawa K."/>
        </authorList>
    </citation>
    <scope>NUCLEOTIDE SEQUENCE [LARGE SCALE GENOMIC DNA]</scope>
</reference>
<dbReference type="GO" id="GO:0004499">
    <property type="term" value="F:N,N-dimethylaniline monooxygenase activity"/>
    <property type="evidence" value="ECO:0007669"/>
    <property type="project" value="InterPro"/>
</dbReference>
<evidence type="ECO:0000256" key="11">
    <source>
        <dbReference type="ARBA" id="ARBA00023033"/>
    </source>
</evidence>
<dbReference type="GO" id="GO:0050660">
    <property type="term" value="F:flavin adenine dinucleotide binding"/>
    <property type="evidence" value="ECO:0007669"/>
    <property type="project" value="InterPro"/>
</dbReference>
<keyword evidence="4 18" id="KW-0285">Flavoprotein</keyword>
<evidence type="ECO:0000256" key="8">
    <source>
        <dbReference type="ARBA" id="ARBA00022857"/>
    </source>
</evidence>
<dbReference type="Proteomes" id="UP001054837">
    <property type="component" value="Unassembled WGS sequence"/>
</dbReference>
<gene>
    <name evidence="20" type="primary">FMO5</name>
    <name evidence="20" type="ORF">CDAR_470221</name>
</gene>
<evidence type="ECO:0000256" key="16">
    <source>
        <dbReference type="ARBA" id="ARBA00048088"/>
    </source>
</evidence>
<evidence type="ECO:0000256" key="2">
    <source>
        <dbReference type="ARBA" id="ARBA00004389"/>
    </source>
</evidence>
<evidence type="ECO:0000256" key="6">
    <source>
        <dbReference type="ARBA" id="ARBA00022824"/>
    </source>
</evidence>
<dbReference type="GO" id="GO:0034899">
    <property type="term" value="F:trimethylamine monooxygenase activity"/>
    <property type="evidence" value="ECO:0007669"/>
    <property type="project" value="UniProtKB-EC"/>
</dbReference>
<keyword evidence="9 19" id="KW-1133">Transmembrane helix</keyword>
<dbReference type="FunFam" id="3.50.50.60:FF:000159">
    <property type="entry name" value="Dimethylaniline monooxygenase [N-oxide-forming]"/>
    <property type="match status" value="2"/>
</dbReference>
<keyword evidence="5 19" id="KW-0812">Transmembrane</keyword>
<dbReference type="SUPFAM" id="SSF51905">
    <property type="entry name" value="FAD/NAD(P)-binding domain"/>
    <property type="match status" value="4"/>
</dbReference>
<comment type="catalytic activity">
    <reaction evidence="16">
        <text>trimethylamine + NADPH + O2 = trimethylamine N-oxide + NADP(+) + H2O</text>
        <dbReference type="Rhea" id="RHEA:31979"/>
        <dbReference type="ChEBI" id="CHEBI:15377"/>
        <dbReference type="ChEBI" id="CHEBI:15379"/>
        <dbReference type="ChEBI" id="CHEBI:15724"/>
        <dbReference type="ChEBI" id="CHEBI:57783"/>
        <dbReference type="ChEBI" id="CHEBI:58349"/>
        <dbReference type="ChEBI" id="CHEBI:58389"/>
        <dbReference type="EC" id="1.14.13.148"/>
    </reaction>
    <physiologicalReaction direction="left-to-right" evidence="16">
        <dbReference type="Rhea" id="RHEA:31980"/>
    </physiologicalReaction>
</comment>
<evidence type="ECO:0000256" key="14">
    <source>
        <dbReference type="ARBA" id="ARBA00047338"/>
    </source>
</evidence>
<protein>
    <recommendedName>
        <fullName evidence="18">Flavin-containing monooxygenase</fullName>
        <ecNumber evidence="18">1.-.-.-</ecNumber>
    </recommendedName>
</protein>
<feature type="transmembrane region" description="Helical" evidence="19">
    <location>
        <begin position="1142"/>
        <end position="1160"/>
    </location>
</feature>
<evidence type="ECO:0000256" key="13">
    <source>
        <dbReference type="ARBA" id="ARBA00045957"/>
    </source>
</evidence>
<evidence type="ECO:0000256" key="10">
    <source>
        <dbReference type="ARBA" id="ARBA00023002"/>
    </source>
</evidence>
<keyword evidence="6" id="KW-0256">Endoplasmic reticulum</keyword>
<evidence type="ECO:0000256" key="5">
    <source>
        <dbReference type="ARBA" id="ARBA00022692"/>
    </source>
</evidence>
<evidence type="ECO:0000313" key="20">
    <source>
        <dbReference type="EMBL" id="GIX99356.1"/>
    </source>
</evidence>
<dbReference type="InterPro" id="IPR036188">
    <property type="entry name" value="FAD/NAD-bd_sf"/>
</dbReference>
<comment type="similarity">
    <text evidence="3 18">Belongs to the FMO family.</text>
</comment>
<dbReference type="PRINTS" id="PR00370">
    <property type="entry name" value="FMOXYGENASE"/>
</dbReference>
<evidence type="ECO:0000256" key="17">
    <source>
        <dbReference type="ARBA" id="ARBA00049443"/>
    </source>
</evidence>
<sequence length="1161" mass="132680">MHDKQYIFNIETKYCRFLFLSVTDSEQPGIFKAGASDLERHTMSTDGKRKRVAVIGGGVCGICSVKTLKEEDIEPVCFEKTGFFGGTWRYHEDDVDGLAAVSWATVANNSKEMSAISDFPPPKDVPNYLPQKKIYELVCMYVNKFDVMRHMHFNHEVLSVRKTEDYETTGRWTVTVKNLLTNKVMTDVYDGVFVCTGQFGYPNMPSFPGQEKFKGRILHSKQLRTFECFKNERVVVVGIGCSGVDAATETSNVAEQVYLSSRNGAWIFPRLGPYGLPFDMCYLRRWSDFIYRSLPYSWTSWMFQRNLERMKFNHSLYGVKPPNHVWAQDPVLTDILPSRILSGHIIVKNNIKTFTESGVIFEGETKIIEADTVIMATGYNWKFPFLEEGVLTKDGDCLNLYKCVYPAQLPHPTLAILGFMLPLGPGFPLGESQCRWAALLMSGKVKLPSSKEMLADVRKRYEINIKRYKKSDRLTTRVDYIEYMDDLTSQFGAKPNLLKIFFTDQKLFWALWLGPSLPYQYRLQGPHKWEGAREAILTCKERMEAPLRKTGHRKTKRKFQGFPLKLLLAFIVFWFWISVLFVVDEIWRHEVLLNHSDAIVRPQPTSFVSTFLLPNFLSPRSASSERMEVTKRVAVIGAGPCGLGAVKSLKDEGLEPVCFERTGQMGGLWRYHDEDMDGVASVMKTTIINTSKEIGACSLCPPPAEYPNYMHHTLMYKYICMLAEQGDCVRHIKFYHETKKIEKAEDYEKTGRWTVTCKNTQTGELVTDTFDAVCVCIGHHVYPNEPTFPKQEEFEGKIMHTHSLKKVDGYEDLKIVVVGVGNSGMDAAVELSAVAKKVYLSSRRGTWVLPRVGPKGHPFDAIFIRRYLHLLQRILPFNLICYVTEKQINDRFNHDMYNLTPNHRILSQHPTVSDTLPIKLLSGTVVIRGGIKHFTKKGVVFDGEEEETDVDAVILATGYKIKFSFLSDDILPVEDNKVRLYKFIFPPHLPHPTLAVLGLIQPSGPGFPVGEMQCRWTARIMSGNLKLPSEVAMNADIDKKLEYIRKRYVDSPRHTLQVDFISYQDELAEEIGAKPNLLKLALTDPKLFWVIFTGPSLAYQYRLQGPHSWSGARDAILTYKERVVAPLLKPGQKYRKYGGTKIMKLLYLLPILYLFYILFFN</sequence>
<evidence type="ECO:0000256" key="15">
    <source>
        <dbReference type="ARBA" id="ARBA00048041"/>
    </source>
</evidence>
<organism evidence="20 21">
    <name type="scientific">Caerostris darwini</name>
    <dbReference type="NCBI Taxonomy" id="1538125"/>
    <lineage>
        <taxon>Eukaryota</taxon>
        <taxon>Metazoa</taxon>
        <taxon>Ecdysozoa</taxon>
        <taxon>Arthropoda</taxon>
        <taxon>Chelicerata</taxon>
        <taxon>Arachnida</taxon>
        <taxon>Araneae</taxon>
        <taxon>Araneomorphae</taxon>
        <taxon>Entelegynae</taxon>
        <taxon>Araneoidea</taxon>
        <taxon>Araneidae</taxon>
        <taxon>Caerostris</taxon>
    </lineage>
</organism>
<keyword evidence="12 19" id="KW-0472">Membrane</keyword>